<comment type="catalytic activity">
    <reaction evidence="17">
        <text>[GlcNAc-(1-&gt;4)-Mur2Ac(oyl-L-Ala-gamma-D-Glu-L-Lys-D-Ala-D-Ala)](n)-di-trans,octa-cis-undecaprenyl diphosphate + beta-D-GlcNAc-(1-&gt;4)-Mur2Ac(oyl-L-Ala-gamma-D-Glu-L-Lys-D-Ala-D-Ala)-di-trans,octa-cis-undecaprenyl diphosphate = [GlcNAc-(1-&gt;4)-Mur2Ac(oyl-L-Ala-gamma-D-Glu-L-Lys-D-Ala-D-Ala)](n+1)-di-trans,octa-cis-undecaprenyl diphosphate + di-trans,octa-cis-undecaprenyl diphosphate + H(+)</text>
        <dbReference type="Rhea" id="RHEA:23708"/>
        <dbReference type="Rhea" id="RHEA-COMP:9602"/>
        <dbReference type="Rhea" id="RHEA-COMP:9603"/>
        <dbReference type="ChEBI" id="CHEBI:15378"/>
        <dbReference type="ChEBI" id="CHEBI:58405"/>
        <dbReference type="ChEBI" id="CHEBI:60033"/>
        <dbReference type="ChEBI" id="CHEBI:78435"/>
        <dbReference type="EC" id="2.4.99.28"/>
    </reaction>
</comment>
<dbReference type="OrthoDB" id="9766909at2"/>
<keyword evidence="8" id="KW-0812">Transmembrane</keyword>
<evidence type="ECO:0000256" key="10">
    <source>
        <dbReference type="ARBA" id="ARBA00022960"/>
    </source>
</evidence>
<keyword evidence="10" id="KW-0133">Cell shape</keyword>
<dbReference type="GO" id="GO:0009002">
    <property type="term" value="F:serine-type D-Ala-D-Ala carboxypeptidase activity"/>
    <property type="evidence" value="ECO:0007669"/>
    <property type="project" value="UniProtKB-EC"/>
</dbReference>
<keyword evidence="3" id="KW-1003">Cell membrane</keyword>
<evidence type="ECO:0000256" key="17">
    <source>
        <dbReference type="ARBA" id="ARBA00049902"/>
    </source>
</evidence>
<evidence type="ECO:0000256" key="8">
    <source>
        <dbReference type="ARBA" id="ARBA00022692"/>
    </source>
</evidence>
<evidence type="ECO:0000259" key="19">
    <source>
        <dbReference type="Pfam" id="PF00912"/>
    </source>
</evidence>
<proteinExistence type="inferred from homology"/>
<dbReference type="GO" id="GO:0006508">
    <property type="term" value="P:proteolysis"/>
    <property type="evidence" value="ECO:0007669"/>
    <property type="project" value="UniProtKB-KW"/>
</dbReference>
<dbReference type="GO" id="GO:0009252">
    <property type="term" value="P:peptidoglycan biosynthetic process"/>
    <property type="evidence" value="ECO:0007669"/>
    <property type="project" value="UniProtKB-KW"/>
</dbReference>
<dbReference type="SUPFAM" id="SSF53955">
    <property type="entry name" value="Lysozyme-like"/>
    <property type="match status" value="1"/>
</dbReference>
<keyword evidence="6" id="KW-0328">Glycosyltransferase</keyword>
<dbReference type="InterPro" id="IPR001460">
    <property type="entry name" value="PCN-bd_Tpept"/>
</dbReference>
<keyword evidence="15" id="KW-0961">Cell wall biogenesis/degradation</keyword>
<evidence type="ECO:0000256" key="7">
    <source>
        <dbReference type="ARBA" id="ARBA00022679"/>
    </source>
</evidence>
<keyword evidence="14" id="KW-0511">Multifunctional enzyme</keyword>
<accession>A0A1M5M8U5</accession>
<evidence type="ECO:0000256" key="6">
    <source>
        <dbReference type="ARBA" id="ARBA00022676"/>
    </source>
</evidence>
<evidence type="ECO:0000256" key="2">
    <source>
        <dbReference type="ARBA" id="ARBA00007739"/>
    </source>
</evidence>
<dbReference type="AlphaFoldDB" id="A0A1M5M8U5"/>
<keyword evidence="21" id="KW-1185">Reference proteome</keyword>
<evidence type="ECO:0000256" key="15">
    <source>
        <dbReference type="ARBA" id="ARBA00023316"/>
    </source>
</evidence>
<evidence type="ECO:0000259" key="18">
    <source>
        <dbReference type="Pfam" id="PF00905"/>
    </source>
</evidence>
<dbReference type="NCBIfam" id="TIGR02074">
    <property type="entry name" value="PBP_1a_fam"/>
    <property type="match status" value="1"/>
</dbReference>
<keyword evidence="4" id="KW-0121">Carboxypeptidase</keyword>
<dbReference type="PANTHER" id="PTHR32282">
    <property type="entry name" value="BINDING PROTEIN TRANSPEPTIDASE, PUTATIVE-RELATED"/>
    <property type="match status" value="1"/>
</dbReference>
<dbReference type="Proteomes" id="UP000183988">
    <property type="component" value="Unassembled WGS sequence"/>
</dbReference>
<keyword evidence="7" id="KW-0808">Transferase</keyword>
<name>A0A1M5M8U5_9BACI</name>
<dbReference type="GO" id="GO:0030288">
    <property type="term" value="C:outer membrane-bounded periplasmic space"/>
    <property type="evidence" value="ECO:0007669"/>
    <property type="project" value="TreeGrafter"/>
</dbReference>
<dbReference type="SUPFAM" id="SSF56601">
    <property type="entry name" value="beta-lactamase/transpeptidase-like"/>
    <property type="match status" value="1"/>
</dbReference>
<dbReference type="InterPro" id="IPR012338">
    <property type="entry name" value="Beta-lactam/transpept-like"/>
</dbReference>
<evidence type="ECO:0000313" key="20">
    <source>
        <dbReference type="EMBL" id="SHG73389.1"/>
    </source>
</evidence>
<evidence type="ECO:0000256" key="12">
    <source>
        <dbReference type="ARBA" id="ARBA00022989"/>
    </source>
</evidence>
<evidence type="ECO:0000256" key="3">
    <source>
        <dbReference type="ARBA" id="ARBA00022475"/>
    </source>
</evidence>
<evidence type="ECO:0000256" key="13">
    <source>
        <dbReference type="ARBA" id="ARBA00023136"/>
    </source>
</evidence>
<feature type="domain" description="Glycosyl transferase family 51" evidence="19">
    <location>
        <begin position="62"/>
        <end position="236"/>
    </location>
</feature>
<dbReference type="Gene3D" id="3.40.710.10">
    <property type="entry name" value="DD-peptidase/beta-lactamase superfamily"/>
    <property type="match status" value="1"/>
</dbReference>
<comment type="similarity">
    <text evidence="1">In the C-terminal section; belongs to the transpeptidase family.</text>
</comment>
<evidence type="ECO:0000256" key="5">
    <source>
        <dbReference type="ARBA" id="ARBA00022670"/>
    </source>
</evidence>
<evidence type="ECO:0000256" key="14">
    <source>
        <dbReference type="ARBA" id="ARBA00023268"/>
    </source>
</evidence>
<dbReference type="GO" id="GO:0008955">
    <property type="term" value="F:peptidoglycan glycosyltransferase activity"/>
    <property type="evidence" value="ECO:0007669"/>
    <property type="project" value="UniProtKB-EC"/>
</dbReference>
<comment type="similarity">
    <text evidence="2">In the N-terminal section; belongs to the glycosyltransferase 51 family.</text>
</comment>
<keyword evidence="5" id="KW-0645">Protease</keyword>
<dbReference type="Gene3D" id="1.10.3810.10">
    <property type="entry name" value="Biosynthetic peptidoglycan transglycosylase-like"/>
    <property type="match status" value="1"/>
</dbReference>
<evidence type="ECO:0000313" key="21">
    <source>
        <dbReference type="Proteomes" id="UP000183988"/>
    </source>
</evidence>
<gene>
    <name evidence="20" type="ORF">SAMN05216225_10554</name>
</gene>
<dbReference type="Pfam" id="PF00905">
    <property type="entry name" value="Transpeptidase"/>
    <property type="match status" value="1"/>
</dbReference>
<keyword evidence="13" id="KW-0472">Membrane</keyword>
<dbReference type="FunFam" id="1.10.3810.10:FF:000001">
    <property type="entry name" value="Penicillin-binding protein 1A"/>
    <property type="match status" value="1"/>
</dbReference>
<keyword evidence="12" id="KW-1133">Transmembrane helix</keyword>
<dbReference type="RefSeq" id="WP_072891790.1">
    <property type="nucleotide sequence ID" value="NZ_FQVW01000055.1"/>
</dbReference>
<dbReference type="GO" id="GO:0071555">
    <property type="term" value="P:cell wall organization"/>
    <property type="evidence" value="ECO:0007669"/>
    <property type="project" value="UniProtKB-KW"/>
</dbReference>
<evidence type="ECO:0000256" key="11">
    <source>
        <dbReference type="ARBA" id="ARBA00022984"/>
    </source>
</evidence>
<comment type="catalytic activity">
    <reaction evidence="16">
        <text>Preferential cleavage: (Ac)2-L-Lys-D-Ala-|-D-Ala. Also transpeptidation of peptidyl-alanyl moieties that are N-acyl substituents of D-alanine.</text>
        <dbReference type="EC" id="3.4.16.4"/>
    </reaction>
</comment>
<dbReference type="InterPro" id="IPR050396">
    <property type="entry name" value="Glycosyltr_51/Transpeptidase"/>
</dbReference>
<dbReference type="InterPro" id="IPR001264">
    <property type="entry name" value="Glyco_trans_51"/>
</dbReference>
<keyword evidence="11" id="KW-0573">Peptidoglycan synthesis</keyword>
<evidence type="ECO:0000256" key="9">
    <source>
        <dbReference type="ARBA" id="ARBA00022801"/>
    </source>
</evidence>
<dbReference type="Pfam" id="PF00912">
    <property type="entry name" value="Transgly"/>
    <property type="match status" value="1"/>
</dbReference>
<reference evidence="20 21" key="1">
    <citation type="submission" date="2016-11" db="EMBL/GenBank/DDBJ databases">
        <authorList>
            <person name="Jaros S."/>
            <person name="Januszkiewicz K."/>
            <person name="Wedrychowicz H."/>
        </authorList>
    </citation>
    <scope>NUCLEOTIDE SEQUENCE [LARGE SCALE GENOMIC DNA]</scope>
    <source>
        <strain evidence="20 21">IBRC-M 10683</strain>
    </source>
</reference>
<protein>
    <submittedName>
        <fullName evidence="20">Penicillin-binding protein 2A</fullName>
    </submittedName>
</protein>
<evidence type="ECO:0000256" key="16">
    <source>
        <dbReference type="ARBA" id="ARBA00034000"/>
    </source>
</evidence>
<feature type="domain" description="Penicillin-binding protein transpeptidase" evidence="18">
    <location>
        <begin position="328"/>
        <end position="601"/>
    </location>
</feature>
<organism evidence="20 21">
    <name type="scientific">Ornithinibacillus halophilus</name>
    <dbReference type="NCBI Taxonomy" id="930117"/>
    <lineage>
        <taxon>Bacteria</taxon>
        <taxon>Bacillati</taxon>
        <taxon>Bacillota</taxon>
        <taxon>Bacilli</taxon>
        <taxon>Bacillales</taxon>
        <taxon>Bacillaceae</taxon>
        <taxon>Ornithinibacillus</taxon>
    </lineage>
</organism>
<evidence type="ECO:0000256" key="4">
    <source>
        <dbReference type="ARBA" id="ARBA00022645"/>
    </source>
</evidence>
<dbReference type="EMBL" id="FQVW01000055">
    <property type="protein sequence ID" value="SHG73389.1"/>
    <property type="molecule type" value="Genomic_DNA"/>
</dbReference>
<dbReference type="GO" id="GO:0008360">
    <property type="term" value="P:regulation of cell shape"/>
    <property type="evidence" value="ECO:0007669"/>
    <property type="project" value="UniProtKB-KW"/>
</dbReference>
<keyword evidence="9" id="KW-0378">Hydrolase</keyword>
<dbReference type="PANTHER" id="PTHR32282:SF32">
    <property type="entry name" value="PENICILLIN-BINDING PROTEIN 2A"/>
    <property type="match status" value="1"/>
</dbReference>
<dbReference type="STRING" id="930117.SAMN05216225_10554"/>
<dbReference type="InterPro" id="IPR023346">
    <property type="entry name" value="Lysozyme-like_dom_sf"/>
</dbReference>
<evidence type="ECO:0000256" key="1">
    <source>
        <dbReference type="ARBA" id="ARBA00007090"/>
    </source>
</evidence>
<dbReference type="InterPro" id="IPR036950">
    <property type="entry name" value="PBP_transglycosylase"/>
</dbReference>
<sequence>MKNVMDKVRIHSMKLKVLLIVFLSILLLGLTGYAFILFGGKLVVNEEDLILNATSTIETTDGEVVDTLFHENRIPVDIEEVPEHVKDAFVAIEDRRFYDHAGVDFKSVVRAVAKDIIAMDKVEGASTITQQVAKNLFLYHDKTWMRKTKEVMAAIYLEREFSKDSILEMYMNKIYYGHGLHGIEAASQYYFSKSTKDLSITEGAMLAGLAQAPNGYSPVNHPDKALNRRNVVLKAMNNVGKLSTEQLLQEQGKTLGLNLKQVEEKPWLASYTDLVMKEIAEKHQITNSELKRGGYKIIVHVNEDAQKIAYEHFKNSNYFPGNTDGVEGAFVMMDHQNGAIIAALGGRNYSLGDLNRVDRVKRQPGSTIKPLAVYGPAMMTGTYGAYSVIHDEILEYDDGYTVTNVDGQYDGMVSVYDAIMHSKNTSAVWLLDRIGIPFAKEYLEKMDMPIEDNGRAIALGGLKEGLTPLQMAKGFSALANEGNMVEATTIDKIYGPNGKLLYESKVQETEVFTPQIAWDLTEILTHAVKEGSAKPGFYSKALAGKTGTTQHPLVNGVKDAWFVGYTPEYVTSMWMGYDKSDENHYLTGGSRYPTELTKEILTELDKQMNLAGEFTKPENVEDLPKPIELPVVTGVDAQLSFGGFRLVKGKITWDSSGDDRVVYRIYKEQQGTDERIGEVTGENEFEVKNVSIFQSHRYYVVPYNPLTKMEGQRSEVVELSLLN</sequence>
<dbReference type="GO" id="GO:0008658">
    <property type="term" value="F:penicillin binding"/>
    <property type="evidence" value="ECO:0007669"/>
    <property type="project" value="InterPro"/>
</dbReference>